<reference evidence="2 3" key="1">
    <citation type="submission" date="2018-11" db="EMBL/GenBank/DDBJ databases">
        <authorList>
            <person name="Lopez-Roques C."/>
            <person name="Donnadieu C."/>
            <person name="Bouchez O."/>
            <person name="Klopp C."/>
            <person name="Cabau C."/>
            <person name="Zahm M."/>
        </authorList>
    </citation>
    <scope>NUCLEOTIDE SEQUENCE [LARGE SCALE GENOMIC DNA]</scope>
    <source>
        <strain evidence="2">RS831</strain>
        <tissue evidence="2">Whole body</tissue>
    </source>
</reference>
<dbReference type="Proteomes" id="UP000283210">
    <property type="component" value="Chromosome 1"/>
</dbReference>
<protein>
    <submittedName>
        <fullName evidence="2">Uncharacterized protein</fullName>
    </submittedName>
</protein>
<sequence>MFRERLRRGIQILLRPMAEGPALTSHNPISTFLQPATASPYYCTSPGTSASRSGRRDVLREELKSPGILHHGDEQLR</sequence>
<evidence type="ECO:0000313" key="3">
    <source>
        <dbReference type="Proteomes" id="UP000283210"/>
    </source>
</evidence>
<dbReference type="AlphaFoldDB" id="A0A3S2MHI2"/>
<feature type="region of interest" description="Disordered" evidence="1">
    <location>
        <begin position="43"/>
        <end position="77"/>
    </location>
</feature>
<name>A0A3S2MHI2_ORYJA</name>
<proteinExistence type="predicted"/>
<organism evidence="2 3">
    <name type="scientific">Oryzias javanicus</name>
    <name type="common">Javanese ricefish</name>
    <name type="synonym">Aplocheilus javanicus</name>
    <dbReference type="NCBI Taxonomy" id="123683"/>
    <lineage>
        <taxon>Eukaryota</taxon>
        <taxon>Metazoa</taxon>
        <taxon>Chordata</taxon>
        <taxon>Craniata</taxon>
        <taxon>Vertebrata</taxon>
        <taxon>Euteleostomi</taxon>
        <taxon>Actinopterygii</taxon>
        <taxon>Neopterygii</taxon>
        <taxon>Teleostei</taxon>
        <taxon>Neoteleostei</taxon>
        <taxon>Acanthomorphata</taxon>
        <taxon>Ovalentaria</taxon>
        <taxon>Atherinomorphae</taxon>
        <taxon>Beloniformes</taxon>
        <taxon>Adrianichthyidae</taxon>
        <taxon>Oryziinae</taxon>
        <taxon>Oryzias</taxon>
    </lineage>
</organism>
<evidence type="ECO:0000256" key="1">
    <source>
        <dbReference type="SAM" id="MobiDB-lite"/>
    </source>
</evidence>
<keyword evidence="3" id="KW-1185">Reference proteome</keyword>
<feature type="compositionally biased region" description="Basic and acidic residues" evidence="1">
    <location>
        <begin position="54"/>
        <end position="77"/>
    </location>
</feature>
<accession>A0A3S2MHI2</accession>
<dbReference type="EMBL" id="CM012437">
    <property type="protein sequence ID" value="RVE76061.1"/>
    <property type="molecule type" value="Genomic_DNA"/>
</dbReference>
<reference evidence="2 3" key="2">
    <citation type="submission" date="2019-01" db="EMBL/GenBank/DDBJ databases">
        <title>A chromosome length genome reference of the Java medaka (oryzias javanicus).</title>
        <authorList>
            <person name="Herpin A."/>
            <person name="Takehana Y."/>
            <person name="Naruse K."/>
            <person name="Ansai S."/>
            <person name="Kawaguchi M."/>
        </authorList>
    </citation>
    <scope>NUCLEOTIDE SEQUENCE [LARGE SCALE GENOMIC DNA]</scope>
    <source>
        <strain evidence="2">RS831</strain>
        <tissue evidence="2">Whole body</tissue>
    </source>
</reference>
<gene>
    <name evidence="2" type="ORF">OJAV_G00004920</name>
</gene>
<evidence type="ECO:0000313" key="2">
    <source>
        <dbReference type="EMBL" id="RVE76061.1"/>
    </source>
</evidence>